<evidence type="ECO:0000313" key="6">
    <source>
        <dbReference type="Proteomes" id="UP001501427"/>
    </source>
</evidence>
<reference evidence="6" key="2">
    <citation type="journal article" date="2019" name="Int. J. Syst. Evol. Microbiol.">
        <title>The Global Catalogue of Microorganisms (GCM) 10K type strain sequencing project: providing services to taxonomists for standard genome sequencing and annotation.</title>
        <authorList>
            <consortium name="The Broad Institute Genomics Platform"/>
            <consortium name="The Broad Institute Genome Sequencing Center for Infectious Disease"/>
            <person name="Wu L."/>
            <person name="Ma J."/>
        </authorList>
    </citation>
    <scope>NUCLEOTIDE SEQUENCE [LARGE SCALE GENOMIC DNA]</scope>
    <source>
        <strain evidence="6">JCM 10667</strain>
    </source>
</reference>
<evidence type="ECO:0008006" key="7">
    <source>
        <dbReference type="Google" id="ProtNLM"/>
    </source>
</evidence>
<dbReference type="EMBL" id="BAAAHD010000026">
    <property type="protein sequence ID" value="GAA0568803.1"/>
    <property type="molecule type" value="Genomic_DNA"/>
</dbReference>
<reference evidence="3" key="4">
    <citation type="submission" date="2023-12" db="EMBL/GenBank/DDBJ databases">
        <authorList>
            <person name="Sun Q."/>
            <person name="Inoue M."/>
        </authorList>
    </citation>
    <scope>NUCLEOTIDE SEQUENCE</scope>
    <source>
        <strain evidence="3">JCM 10667</strain>
    </source>
</reference>
<feature type="compositionally biased region" description="Polar residues" evidence="1">
    <location>
        <begin position="240"/>
        <end position="259"/>
    </location>
</feature>
<comment type="caution">
    <text evidence="4">The sequence shown here is derived from an EMBL/GenBank/DDBJ whole genome shotgun (WGS) entry which is preliminary data.</text>
</comment>
<evidence type="ECO:0000313" key="4">
    <source>
        <dbReference type="EMBL" id="MBB4772926.1"/>
    </source>
</evidence>
<sequence>MIRNSRRMVALAVAGAVAIAPVISGCGAGMDAQSAAPVRLTEGVNVSVPLDDTAPQVVLRNMFVLGPKPEVPIPQGASLPLYGVLINQVPGREDRLTSVSSPQFGSAMVKGGGITLPPAARDGSGSLVMLRGDATVDPGPEAPETAQPTATPEPTGPGSTASPTASPTSQNTAGPTIGAPTPPTGQGQPVVVLNGLRDPDLIAGGLITVRMQFEKAGAVEFKVPLILQQDEYSTYPLVTPNGQAPASPGATNGNQQSPGTEPAQPGASPSPSGAESPSPTGTESPAAGGH</sequence>
<name>A0A7W7MVS9_9ACTN</name>
<feature type="compositionally biased region" description="Low complexity" evidence="1">
    <location>
        <begin position="261"/>
        <end position="279"/>
    </location>
</feature>
<dbReference type="RefSeq" id="WP_184880715.1">
    <property type="nucleotide sequence ID" value="NZ_BAAAHD010000026.1"/>
</dbReference>
<organism evidence="4 5">
    <name type="scientific">Actinomadura livida</name>
    <dbReference type="NCBI Taxonomy" id="79909"/>
    <lineage>
        <taxon>Bacteria</taxon>
        <taxon>Bacillati</taxon>
        <taxon>Actinomycetota</taxon>
        <taxon>Actinomycetes</taxon>
        <taxon>Streptosporangiales</taxon>
        <taxon>Thermomonosporaceae</taxon>
        <taxon>Actinomadura</taxon>
    </lineage>
</organism>
<feature type="chain" id="PRO_5038561020" description="Lipoprotein" evidence="2">
    <location>
        <begin position="25"/>
        <end position="290"/>
    </location>
</feature>
<feature type="compositionally biased region" description="Low complexity" evidence="1">
    <location>
        <begin position="138"/>
        <end position="189"/>
    </location>
</feature>
<dbReference type="Proteomes" id="UP000549343">
    <property type="component" value="Unassembled WGS sequence"/>
</dbReference>
<reference evidence="3" key="1">
    <citation type="journal article" date="2014" name="Int. J. Syst. Evol. Microbiol.">
        <title>Complete genome of a new Firmicutes species belonging to the dominant human colonic microbiota ('Ruminococcus bicirculans') reveals two chromosomes and a selective capacity to utilize plant glucans.</title>
        <authorList>
            <consortium name="NISC Comparative Sequencing Program"/>
            <person name="Wegmann U."/>
            <person name="Louis P."/>
            <person name="Goesmann A."/>
            <person name="Henrissat B."/>
            <person name="Duncan S.H."/>
            <person name="Flint H.J."/>
        </authorList>
    </citation>
    <scope>NUCLEOTIDE SEQUENCE</scope>
    <source>
        <strain evidence="3">JCM 10667</strain>
    </source>
</reference>
<accession>A0A7W7MVS9</accession>
<proteinExistence type="predicted"/>
<keyword evidence="6" id="KW-1185">Reference proteome</keyword>
<feature type="signal peptide" evidence="2">
    <location>
        <begin position="1"/>
        <end position="24"/>
    </location>
</feature>
<dbReference type="Proteomes" id="UP001501427">
    <property type="component" value="Unassembled WGS sequence"/>
</dbReference>
<evidence type="ECO:0000256" key="2">
    <source>
        <dbReference type="SAM" id="SignalP"/>
    </source>
</evidence>
<feature type="region of interest" description="Disordered" evidence="1">
    <location>
        <begin position="237"/>
        <end position="290"/>
    </location>
</feature>
<protein>
    <recommendedName>
        <fullName evidence="7">Lipoprotein</fullName>
    </recommendedName>
</protein>
<reference evidence="4 5" key="3">
    <citation type="submission" date="2020-08" db="EMBL/GenBank/DDBJ databases">
        <title>Sequencing the genomes of 1000 actinobacteria strains.</title>
        <authorList>
            <person name="Klenk H.-P."/>
        </authorList>
    </citation>
    <scope>NUCLEOTIDE SEQUENCE [LARGE SCALE GENOMIC DNA]</scope>
    <source>
        <strain evidence="4 5">DSM 44772</strain>
    </source>
</reference>
<evidence type="ECO:0000256" key="1">
    <source>
        <dbReference type="SAM" id="MobiDB-lite"/>
    </source>
</evidence>
<dbReference type="PROSITE" id="PS51257">
    <property type="entry name" value="PROKAR_LIPOPROTEIN"/>
    <property type="match status" value="1"/>
</dbReference>
<evidence type="ECO:0000313" key="3">
    <source>
        <dbReference type="EMBL" id="GAA0568803.1"/>
    </source>
</evidence>
<evidence type="ECO:0000313" key="5">
    <source>
        <dbReference type="Proteomes" id="UP000549343"/>
    </source>
</evidence>
<keyword evidence="2" id="KW-0732">Signal</keyword>
<feature type="region of interest" description="Disordered" evidence="1">
    <location>
        <begin position="130"/>
        <end position="192"/>
    </location>
</feature>
<gene>
    <name evidence="4" type="ORF">F4557_001344</name>
    <name evidence="3" type="ORF">GCM10009546_34440</name>
</gene>
<dbReference type="AlphaFoldDB" id="A0A7W7MVS9"/>
<dbReference type="EMBL" id="JACHMV010000001">
    <property type="protein sequence ID" value="MBB4772926.1"/>
    <property type="molecule type" value="Genomic_DNA"/>
</dbReference>